<proteinExistence type="predicted"/>
<dbReference type="GeneID" id="93610913"/>
<dbReference type="RefSeq" id="XP_067514633.1">
    <property type="nucleotide sequence ID" value="XM_067658532.1"/>
</dbReference>
<dbReference type="Proteomes" id="UP000009138">
    <property type="component" value="Unassembled WGS sequence"/>
</dbReference>
<dbReference type="EMBL" id="CH476733">
    <property type="protein sequence ID" value="EIE79237.1"/>
    <property type="molecule type" value="Genomic_DNA"/>
</dbReference>
<name>I1BSQ7_RHIO9</name>
<dbReference type="VEuPathDB" id="FungiDB:RO3G_03942"/>
<organism evidence="1 2">
    <name type="scientific">Rhizopus delemar (strain RA 99-880 / ATCC MYA-4621 / FGSC 9543 / NRRL 43880)</name>
    <name type="common">Mucormycosis agent</name>
    <name type="synonym">Rhizopus arrhizus var. delemar</name>
    <dbReference type="NCBI Taxonomy" id="246409"/>
    <lineage>
        <taxon>Eukaryota</taxon>
        <taxon>Fungi</taxon>
        <taxon>Fungi incertae sedis</taxon>
        <taxon>Mucoromycota</taxon>
        <taxon>Mucoromycotina</taxon>
        <taxon>Mucoromycetes</taxon>
        <taxon>Mucorales</taxon>
        <taxon>Mucorineae</taxon>
        <taxon>Rhizopodaceae</taxon>
        <taxon>Rhizopus</taxon>
    </lineage>
</organism>
<accession>I1BSQ7</accession>
<evidence type="ECO:0000313" key="2">
    <source>
        <dbReference type="Proteomes" id="UP000009138"/>
    </source>
</evidence>
<evidence type="ECO:0000313" key="1">
    <source>
        <dbReference type="EMBL" id="EIE79237.1"/>
    </source>
</evidence>
<protein>
    <submittedName>
        <fullName evidence="1">Uncharacterized protein</fullName>
    </submittedName>
</protein>
<sequence length="62" mass="7008">MISAPSVASNLRNDPMLNKIFSTDCIDKDYDTRLSYFGNGRASFSKNIVPHNEYSKEFMVGN</sequence>
<keyword evidence="2" id="KW-1185">Reference proteome</keyword>
<gene>
    <name evidence="1" type="ORF">RO3G_03942</name>
</gene>
<reference evidence="1 2" key="1">
    <citation type="journal article" date="2009" name="PLoS Genet.">
        <title>Genomic analysis of the basal lineage fungus Rhizopus oryzae reveals a whole-genome duplication.</title>
        <authorList>
            <person name="Ma L.-J."/>
            <person name="Ibrahim A.S."/>
            <person name="Skory C."/>
            <person name="Grabherr M.G."/>
            <person name="Burger G."/>
            <person name="Butler M."/>
            <person name="Elias M."/>
            <person name="Idnurm A."/>
            <person name="Lang B.F."/>
            <person name="Sone T."/>
            <person name="Abe A."/>
            <person name="Calvo S.E."/>
            <person name="Corrochano L.M."/>
            <person name="Engels R."/>
            <person name="Fu J."/>
            <person name="Hansberg W."/>
            <person name="Kim J.-M."/>
            <person name="Kodira C.D."/>
            <person name="Koehrsen M.J."/>
            <person name="Liu B."/>
            <person name="Miranda-Saavedra D."/>
            <person name="O'Leary S."/>
            <person name="Ortiz-Castellanos L."/>
            <person name="Poulter R."/>
            <person name="Rodriguez-Romero J."/>
            <person name="Ruiz-Herrera J."/>
            <person name="Shen Y.-Q."/>
            <person name="Zeng Q."/>
            <person name="Galagan J."/>
            <person name="Birren B.W."/>
            <person name="Cuomo C.A."/>
            <person name="Wickes B.L."/>
        </authorList>
    </citation>
    <scope>NUCLEOTIDE SEQUENCE [LARGE SCALE GENOMIC DNA]</scope>
    <source>
        <strain evidence="2">RA 99-880 / ATCC MYA-4621 / FGSC 9543 / NRRL 43880</strain>
    </source>
</reference>
<dbReference type="AlphaFoldDB" id="I1BSQ7"/>
<dbReference type="InParanoid" id="I1BSQ7"/>